<dbReference type="RefSeq" id="XP_002671009.1">
    <property type="nucleotide sequence ID" value="XM_002670963.1"/>
</dbReference>
<accession>D2VY55</accession>
<gene>
    <name evidence="1" type="ORF">NAEGRDRAFT_73978</name>
</gene>
<dbReference type="GeneID" id="8857819"/>
<evidence type="ECO:0000313" key="2">
    <source>
        <dbReference type="Proteomes" id="UP000006671"/>
    </source>
</evidence>
<keyword evidence="2" id="KW-1185">Reference proteome</keyword>
<dbReference type="VEuPathDB" id="AmoebaDB:NAEGRDRAFT_73978"/>
<evidence type="ECO:0000313" key="1">
    <source>
        <dbReference type="EMBL" id="EFC38265.1"/>
    </source>
</evidence>
<organism evidence="2">
    <name type="scientific">Naegleria gruberi</name>
    <name type="common">Amoeba</name>
    <dbReference type="NCBI Taxonomy" id="5762"/>
    <lineage>
        <taxon>Eukaryota</taxon>
        <taxon>Discoba</taxon>
        <taxon>Heterolobosea</taxon>
        <taxon>Tetramitia</taxon>
        <taxon>Eutetramitia</taxon>
        <taxon>Vahlkampfiidae</taxon>
        <taxon>Naegleria</taxon>
    </lineage>
</organism>
<sequence>MESQESAISEQKQKIESISSEITLISTPFPYRDVTLKIFSYCSLESILLGVQLLNKDMQSVVLNQSEIIWQENLDRLEEREKIKYKNKAFEKVEKGSELRSQIMLRVLKQQVTYRKQKRLKEIIFNSGKDRLEILKICQKYAGQSNILAGFVVLNFVRLSNVQSLEKLDIDSFEFMYDIDPFFYMKCRAEYPIGLLFICCFKSNQVKNVKTKSFTQTKWKQVQEKISSATLQTISRFLREFYKISKSAALSVSLIHYYQMPYKILDGQYLTAHEYFQQINSGTVPTDENIQKFLQSQMYHFLTEYYEKFKLIVSSKKTISYSTTN</sequence>
<protein>
    <submittedName>
        <fullName evidence="1">Predicted protein</fullName>
    </submittedName>
</protein>
<dbReference type="KEGG" id="ngr:NAEGRDRAFT_73978"/>
<dbReference type="EMBL" id="GG738909">
    <property type="protein sequence ID" value="EFC38265.1"/>
    <property type="molecule type" value="Genomic_DNA"/>
</dbReference>
<reference evidence="1 2" key="1">
    <citation type="journal article" date="2010" name="Cell">
        <title>The genome of Naegleria gruberi illuminates early eukaryotic versatility.</title>
        <authorList>
            <person name="Fritz-Laylin L.K."/>
            <person name="Prochnik S.E."/>
            <person name="Ginger M.L."/>
            <person name="Dacks J.B."/>
            <person name="Carpenter M.L."/>
            <person name="Field M.C."/>
            <person name="Kuo A."/>
            <person name="Paredez A."/>
            <person name="Chapman J."/>
            <person name="Pham J."/>
            <person name="Shu S."/>
            <person name="Neupane R."/>
            <person name="Cipriano M."/>
            <person name="Mancuso J."/>
            <person name="Tu H."/>
            <person name="Salamov A."/>
            <person name="Lindquist E."/>
            <person name="Shapiro H."/>
            <person name="Lucas S."/>
            <person name="Grigoriev I.V."/>
            <person name="Cande W.Z."/>
            <person name="Fulton C."/>
            <person name="Rokhsar D.S."/>
            <person name="Dawson S.C."/>
        </authorList>
    </citation>
    <scope>NUCLEOTIDE SEQUENCE [LARGE SCALE GENOMIC DNA]</scope>
    <source>
        <strain evidence="1 2">NEG-M</strain>
    </source>
</reference>
<name>D2VY55_NAEGR</name>
<proteinExistence type="predicted"/>
<dbReference type="Proteomes" id="UP000006671">
    <property type="component" value="Unassembled WGS sequence"/>
</dbReference>
<dbReference type="InParanoid" id="D2VY55"/>
<dbReference type="AlphaFoldDB" id="D2VY55"/>